<keyword evidence="10" id="KW-1185">Reference proteome</keyword>
<dbReference type="InterPro" id="IPR020846">
    <property type="entry name" value="MFS_dom"/>
</dbReference>
<dbReference type="InterPro" id="IPR011701">
    <property type="entry name" value="MFS"/>
</dbReference>
<keyword evidence="4 6" id="KW-0472">Membrane</keyword>
<dbReference type="Gene3D" id="1.20.1250.20">
    <property type="entry name" value="MFS general substrate transporter like domains"/>
    <property type="match status" value="2"/>
</dbReference>
<dbReference type="CDD" id="cd17321">
    <property type="entry name" value="MFS_MMR_MDR_like"/>
    <property type="match status" value="1"/>
</dbReference>
<feature type="transmembrane region" description="Helical" evidence="6">
    <location>
        <begin position="38"/>
        <end position="59"/>
    </location>
</feature>
<name>A0ABP7NXA7_9ACTN</name>
<feature type="transmembrane region" description="Helical" evidence="6">
    <location>
        <begin position="257"/>
        <end position="284"/>
    </location>
</feature>
<evidence type="ECO:0000256" key="6">
    <source>
        <dbReference type="SAM" id="Phobius"/>
    </source>
</evidence>
<keyword evidence="3 6" id="KW-1133">Transmembrane helix</keyword>
<evidence type="ECO:0000256" key="5">
    <source>
        <dbReference type="SAM" id="MobiDB-lite"/>
    </source>
</evidence>
<feature type="region of interest" description="Disordered" evidence="5">
    <location>
        <begin position="507"/>
        <end position="526"/>
    </location>
</feature>
<dbReference type="PROSITE" id="PS50850">
    <property type="entry name" value="MFS"/>
    <property type="match status" value="1"/>
</dbReference>
<feature type="transmembrane region" description="Helical" evidence="6">
    <location>
        <begin position="290"/>
        <end position="312"/>
    </location>
</feature>
<evidence type="ECO:0000256" key="1">
    <source>
        <dbReference type="ARBA" id="ARBA00004651"/>
    </source>
</evidence>
<feature type="transmembrane region" description="Helical" evidence="6">
    <location>
        <begin position="157"/>
        <end position="175"/>
    </location>
</feature>
<keyword evidence="7" id="KW-0732">Signal</keyword>
<keyword evidence="2 6" id="KW-0812">Transmembrane</keyword>
<evidence type="ECO:0000259" key="8">
    <source>
        <dbReference type="PROSITE" id="PS50850"/>
    </source>
</evidence>
<dbReference type="SUPFAM" id="SSF103473">
    <property type="entry name" value="MFS general substrate transporter"/>
    <property type="match status" value="1"/>
</dbReference>
<accession>A0ABP7NXA7</accession>
<feature type="transmembrane region" description="Helical" evidence="6">
    <location>
        <begin position="96"/>
        <end position="117"/>
    </location>
</feature>
<gene>
    <name evidence="9" type="ORF">GCM10022231_13080</name>
</gene>
<feature type="transmembrane region" description="Helical" evidence="6">
    <location>
        <begin position="217"/>
        <end position="236"/>
    </location>
</feature>
<dbReference type="Proteomes" id="UP001418444">
    <property type="component" value="Unassembled WGS sequence"/>
</dbReference>
<evidence type="ECO:0000256" key="4">
    <source>
        <dbReference type="ARBA" id="ARBA00023136"/>
    </source>
</evidence>
<dbReference type="PANTHER" id="PTHR42718">
    <property type="entry name" value="MAJOR FACILITATOR SUPERFAMILY MULTIDRUG TRANSPORTER MFSC"/>
    <property type="match status" value="1"/>
</dbReference>
<feature type="transmembrane region" description="Helical" evidence="6">
    <location>
        <begin position="187"/>
        <end position="205"/>
    </location>
</feature>
<dbReference type="InterPro" id="IPR036259">
    <property type="entry name" value="MFS_trans_sf"/>
</dbReference>
<proteinExistence type="predicted"/>
<protein>
    <submittedName>
        <fullName evidence="9">MFS transporter</fullName>
    </submittedName>
</protein>
<comment type="subcellular location">
    <subcellularLocation>
        <location evidence="1">Cell membrane</location>
        <topology evidence="1">Multi-pass membrane protein</topology>
    </subcellularLocation>
</comment>
<dbReference type="EMBL" id="BAAAZW010000003">
    <property type="protein sequence ID" value="GAA3955781.1"/>
    <property type="molecule type" value="Genomic_DNA"/>
</dbReference>
<evidence type="ECO:0000256" key="3">
    <source>
        <dbReference type="ARBA" id="ARBA00022989"/>
    </source>
</evidence>
<evidence type="ECO:0000256" key="2">
    <source>
        <dbReference type="ARBA" id="ARBA00022692"/>
    </source>
</evidence>
<dbReference type="PANTHER" id="PTHR42718:SF42">
    <property type="entry name" value="EXPORT PROTEIN"/>
    <property type="match status" value="1"/>
</dbReference>
<sequence length="526" mass="53792">MIFVACLAVSLVVAAMAALNTALPDIALDIHATSAQMTWIIDGYTLILAALLLPAGAVGDRFGRRGILMAGLVIFGAASLAAIWVETPGELIATRFAAGIGAALIMPTTLSLITAGVPREQRAIGVSIWAAVAGVGAIMGFFVTGVLLQFFSWHSVFITFAVAAVATLLLAFTIGTSQDDDPGPFDFIGSATSVLAVTGVVFGLLEAPTRGWTDPLILIGLIGGVALGAAFVLIELRRRSPLLDVRLFRNRAFASGSLSVALQFFASFGIFYLILLLLQLVYGYSPLKSAFALIPMVAGVGVFALLGNWVAVRFDSLRLVLTVGIAVAGAGTLAIGIVDPDTYWKLAIMLGVLAVGIGLATAPSTTAIMTNTPLENQGVGSAVNDTARELGAAIGIGLAGSLMAAGYENRIGATAEAARDQLAAFGDPAGADQAADGIQRSLAGAVEVSRQLPPQAAELAQFIRDGAENAFVPPLQQACLVLGSVLIAGAVFLGWFAPRQVIDPATLPAPAPGDSDDAAVPGAGNG</sequence>
<feature type="domain" description="Major facilitator superfamily (MFS) profile" evidence="8">
    <location>
        <begin position="1"/>
        <end position="501"/>
    </location>
</feature>
<feature type="transmembrane region" description="Helical" evidence="6">
    <location>
        <begin position="478"/>
        <end position="497"/>
    </location>
</feature>
<feature type="chain" id="PRO_5045436481" evidence="7">
    <location>
        <begin position="18"/>
        <end position="526"/>
    </location>
</feature>
<feature type="transmembrane region" description="Helical" evidence="6">
    <location>
        <begin position="129"/>
        <end position="151"/>
    </location>
</feature>
<feature type="signal peptide" evidence="7">
    <location>
        <begin position="1"/>
        <end position="17"/>
    </location>
</feature>
<dbReference type="Pfam" id="PF07690">
    <property type="entry name" value="MFS_1"/>
    <property type="match status" value="1"/>
</dbReference>
<feature type="transmembrane region" description="Helical" evidence="6">
    <location>
        <begin position="66"/>
        <end position="84"/>
    </location>
</feature>
<evidence type="ECO:0000313" key="10">
    <source>
        <dbReference type="Proteomes" id="UP001418444"/>
    </source>
</evidence>
<comment type="caution">
    <text evidence="9">The sequence shown here is derived from an EMBL/GenBank/DDBJ whole genome shotgun (WGS) entry which is preliminary data.</text>
</comment>
<evidence type="ECO:0000313" key="9">
    <source>
        <dbReference type="EMBL" id="GAA3955781.1"/>
    </source>
</evidence>
<feature type="transmembrane region" description="Helical" evidence="6">
    <location>
        <begin position="319"/>
        <end position="337"/>
    </location>
</feature>
<reference evidence="10" key="1">
    <citation type="journal article" date="2019" name="Int. J. Syst. Evol. Microbiol.">
        <title>The Global Catalogue of Microorganisms (GCM) 10K type strain sequencing project: providing services to taxonomists for standard genome sequencing and annotation.</title>
        <authorList>
            <consortium name="The Broad Institute Genomics Platform"/>
            <consortium name="The Broad Institute Genome Sequencing Center for Infectious Disease"/>
            <person name="Wu L."/>
            <person name="Ma J."/>
        </authorList>
    </citation>
    <scope>NUCLEOTIDE SEQUENCE [LARGE SCALE GENOMIC DNA]</scope>
    <source>
        <strain evidence="10">JCM 16923</strain>
    </source>
</reference>
<feature type="transmembrane region" description="Helical" evidence="6">
    <location>
        <begin position="343"/>
        <end position="362"/>
    </location>
</feature>
<evidence type="ECO:0000256" key="7">
    <source>
        <dbReference type="SAM" id="SignalP"/>
    </source>
</evidence>
<organism evidence="9 10">
    <name type="scientific">Gordonia caeni</name>
    <dbReference type="NCBI Taxonomy" id="1007097"/>
    <lineage>
        <taxon>Bacteria</taxon>
        <taxon>Bacillati</taxon>
        <taxon>Actinomycetota</taxon>
        <taxon>Actinomycetes</taxon>
        <taxon>Mycobacteriales</taxon>
        <taxon>Gordoniaceae</taxon>
        <taxon>Gordonia</taxon>
    </lineage>
</organism>